<dbReference type="InterPro" id="IPR036291">
    <property type="entry name" value="NAD(P)-bd_dom_sf"/>
</dbReference>
<evidence type="ECO:0000256" key="1">
    <source>
        <dbReference type="ARBA" id="ARBA00005086"/>
    </source>
</evidence>
<feature type="domain" description="3-hydroxyacyl-CoA dehydrogenase C-terminal" evidence="4">
    <location>
        <begin position="179"/>
        <end position="275"/>
    </location>
</feature>
<dbReference type="Gene3D" id="1.10.1040.10">
    <property type="entry name" value="N-(1-d-carboxylethyl)-l-norvaline Dehydrogenase, domain 2"/>
    <property type="match status" value="2"/>
</dbReference>
<name>A0A4R7JB33_9ACTN</name>
<keyword evidence="3" id="KW-0560">Oxidoreductase</keyword>
<dbReference type="PANTHER" id="PTHR48075">
    <property type="entry name" value="3-HYDROXYACYL-COA DEHYDROGENASE FAMILY PROTEIN"/>
    <property type="match status" value="1"/>
</dbReference>
<sequence length="387" mass="41670">MIGLGTMGAGIVEVLAKAGHRVFGIDYDDRAVAGGRERLETSLDRAVQKGKLNPDERQAVVSRVSFGTDKAVLTGASVIIEAVSEKPELKQAVFAEIDAHAPADAILATNTSSLSITSIAAGTTRPDRVIGIHFFNPAPVQPLVEVIDTVLTDPAVIDRAMSFLQELGKRPIRCGDRAGFIVNSLLVGYLNAAVRTYADGRISREQLDAAMVEEAGYPMGPLALLDMIGIDVGHAVLVRMYDETKDRRHAPAPLLTQLLEAGLLGRKTGRGFYDYRSEESVAPVRTPQWASGEGIAEELVTDYLNDAVRMVETNYATPDDIDAGMSLGCRMPKPFEVLAARGPRAVLDRQRAIFERTAEPGDRPSALLEALADAAEPQAALELLRSR</sequence>
<dbReference type="InterPro" id="IPR006176">
    <property type="entry name" value="3-OHacyl-CoA_DH_NAD-bd"/>
</dbReference>
<dbReference type="AlphaFoldDB" id="A0A4R7JB33"/>
<comment type="similarity">
    <text evidence="2">Belongs to the 3-hydroxyacyl-CoA dehydrogenase family.</text>
</comment>
<evidence type="ECO:0000313" key="6">
    <source>
        <dbReference type="EMBL" id="TDT33629.1"/>
    </source>
</evidence>
<comment type="caution">
    <text evidence="6">The sequence shown here is derived from an EMBL/GenBank/DDBJ whole genome shotgun (WGS) entry which is preliminary data.</text>
</comment>
<dbReference type="Gene3D" id="3.40.50.720">
    <property type="entry name" value="NAD(P)-binding Rossmann-like Domain"/>
    <property type="match status" value="1"/>
</dbReference>
<feature type="domain" description="3-hydroxyacyl-CoA dehydrogenase NAD binding" evidence="5">
    <location>
        <begin position="2"/>
        <end position="176"/>
    </location>
</feature>
<dbReference type="EMBL" id="SOAW01000001">
    <property type="protein sequence ID" value="TDT33629.1"/>
    <property type="molecule type" value="Genomic_DNA"/>
</dbReference>
<reference evidence="6 7" key="1">
    <citation type="submission" date="2019-03" db="EMBL/GenBank/DDBJ databases">
        <title>Genomic Encyclopedia of Archaeal and Bacterial Type Strains, Phase II (KMG-II): from individual species to whole genera.</title>
        <authorList>
            <person name="Goeker M."/>
        </authorList>
    </citation>
    <scope>NUCLEOTIDE SEQUENCE [LARGE SCALE GENOMIC DNA]</scope>
    <source>
        <strain evidence="6 7">DSM 24323</strain>
    </source>
</reference>
<dbReference type="FunFam" id="3.40.50.720:FF:000009">
    <property type="entry name" value="Fatty oxidation complex, alpha subunit"/>
    <property type="match status" value="1"/>
</dbReference>
<protein>
    <submittedName>
        <fullName evidence="6">3-hydroxybutyryl-CoA dehydrogenase</fullName>
    </submittedName>
</protein>
<dbReference type="InterPro" id="IPR008927">
    <property type="entry name" value="6-PGluconate_DH-like_C_sf"/>
</dbReference>
<evidence type="ECO:0000256" key="3">
    <source>
        <dbReference type="ARBA" id="ARBA00023002"/>
    </source>
</evidence>
<dbReference type="GO" id="GO:0008691">
    <property type="term" value="F:3-hydroxybutyryl-CoA dehydrogenase activity"/>
    <property type="evidence" value="ECO:0007669"/>
    <property type="project" value="TreeGrafter"/>
</dbReference>
<keyword evidence="7" id="KW-1185">Reference proteome</keyword>
<dbReference type="PANTHER" id="PTHR48075:SF9">
    <property type="entry name" value="3-HYDROXYBUTYRYL-COA DEHYDROGENASE"/>
    <property type="match status" value="1"/>
</dbReference>
<dbReference type="SUPFAM" id="SSF51735">
    <property type="entry name" value="NAD(P)-binding Rossmann-fold domains"/>
    <property type="match status" value="1"/>
</dbReference>
<dbReference type="SUPFAM" id="SSF48179">
    <property type="entry name" value="6-phosphogluconate dehydrogenase C-terminal domain-like"/>
    <property type="match status" value="2"/>
</dbReference>
<evidence type="ECO:0000313" key="7">
    <source>
        <dbReference type="Proteomes" id="UP000295371"/>
    </source>
</evidence>
<dbReference type="Pfam" id="PF02737">
    <property type="entry name" value="3HCDH_N"/>
    <property type="match status" value="1"/>
</dbReference>
<evidence type="ECO:0000256" key="2">
    <source>
        <dbReference type="ARBA" id="ARBA00009463"/>
    </source>
</evidence>
<gene>
    <name evidence="6" type="ORF">CLV29_1252</name>
</gene>
<feature type="domain" description="3-hydroxyacyl-CoA dehydrogenase C-terminal" evidence="4">
    <location>
        <begin position="298"/>
        <end position="377"/>
    </location>
</feature>
<dbReference type="InterPro" id="IPR013328">
    <property type="entry name" value="6PGD_dom2"/>
</dbReference>
<dbReference type="Proteomes" id="UP000295371">
    <property type="component" value="Unassembled WGS sequence"/>
</dbReference>
<evidence type="ECO:0000259" key="4">
    <source>
        <dbReference type="Pfam" id="PF00725"/>
    </source>
</evidence>
<evidence type="ECO:0000259" key="5">
    <source>
        <dbReference type="Pfam" id="PF02737"/>
    </source>
</evidence>
<organism evidence="6 7">
    <name type="scientific">Naumannella halotolerans</name>
    <dbReference type="NCBI Taxonomy" id="993414"/>
    <lineage>
        <taxon>Bacteria</taxon>
        <taxon>Bacillati</taxon>
        <taxon>Actinomycetota</taxon>
        <taxon>Actinomycetes</taxon>
        <taxon>Propionibacteriales</taxon>
        <taxon>Propionibacteriaceae</taxon>
        <taxon>Naumannella</taxon>
    </lineage>
</organism>
<proteinExistence type="inferred from homology"/>
<accession>A0A4R7JB33</accession>
<dbReference type="Pfam" id="PF00725">
    <property type="entry name" value="3HCDH"/>
    <property type="match status" value="2"/>
</dbReference>
<comment type="pathway">
    <text evidence="1">Lipid metabolism; butanoate metabolism.</text>
</comment>
<dbReference type="GO" id="GO:0070403">
    <property type="term" value="F:NAD+ binding"/>
    <property type="evidence" value="ECO:0007669"/>
    <property type="project" value="InterPro"/>
</dbReference>
<dbReference type="InterPro" id="IPR006108">
    <property type="entry name" value="3HC_DH_C"/>
</dbReference>
<dbReference type="GO" id="GO:0006635">
    <property type="term" value="P:fatty acid beta-oxidation"/>
    <property type="evidence" value="ECO:0007669"/>
    <property type="project" value="TreeGrafter"/>
</dbReference>